<feature type="transmembrane region" description="Helical" evidence="1">
    <location>
        <begin position="173"/>
        <end position="193"/>
    </location>
</feature>
<keyword evidence="1" id="KW-0812">Transmembrane</keyword>
<organism evidence="2 3">
    <name type="scientific">Acidianus brierleyi</name>
    <dbReference type="NCBI Taxonomy" id="41673"/>
    <lineage>
        <taxon>Archaea</taxon>
        <taxon>Thermoproteota</taxon>
        <taxon>Thermoprotei</taxon>
        <taxon>Sulfolobales</taxon>
        <taxon>Sulfolobaceae</taxon>
        <taxon>Acidianus</taxon>
    </lineage>
</organism>
<proteinExistence type="predicted"/>
<evidence type="ECO:0008006" key="4">
    <source>
        <dbReference type="Google" id="ProtNLM"/>
    </source>
</evidence>
<dbReference type="GeneID" id="36831792"/>
<dbReference type="KEGG" id="abri:DFR85_06510"/>
<dbReference type="RefSeq" id="WP_110270180.1">
    <property type="nucleotide sequence ID" value="NZ_CP029289.2"/>
</dbReference>
<keyword evidence="1" id="KW-0472">Membrane</keyword>
<reference evidence="2 3" key="1">
    <citation type="submission" date="2018-05" db="EMBL/GenBank/DDBJ databases">
        <title>Complete Genome Sequences of Extremely Thermoacidophilic, Metal-Mobilizing Type-Strain Members of the Archaeal Family Sulfolobaceae: Acidianus brierleyi DSM-1651T, Acidianus sulfidivorans DSM-18786T, Metallosphaera hakonensis DSM-7519T, and Metallosphaera prunae DSM-10039T.</title>
        <authorList>
            <person name="Counts J.A."/>
            <person name="Kelly R.M."/>
        </authorList>
    </citation>
    <scope>NUCLEOTIDE SEQUENCE [LARGE SCALE GENOMIC DNA]</scope>
    <source>
        <strain evidence="2 3">DSM 1651</strain>
    </source>
</reference>
<protein>
    <recommendedName>
        <fullName evidence="4">Cobalt ABC transporter permease</fullName>
    </recommendedName>
</protein>
<keyword evidence="3" id="KW-1185">Reference proteome</keyword>
<sequence length="195" mass="22744">MKASFLYSSSFLLLVIISSLFYFSFVPFLTTIILVRRKAIIVVDITISILSFLILLYFHHIYLYVYTLRALTYLNLFIILSDIVNKPSIIDIFGEKGIPIVIALSYYPYFYDLATQVLLNMRSRKEQFNPIKISRPIIVEMLKVAENLYLAYTIKLFGKYSSKRNFMPSKDDIIITMIGVITLCLSFFLHLFLVR</sequence>
<name>A0A2U9IE60_9CREN</name>
<accession>A0A2U9IE60</accession>
<dbReference type="EMBL" id="CP029289">
    <property type="protein sequence ID" value="AWR94299.1"/>
    <property type="molecule type" value="Genomic_DNA"/>
</dbReference>
<evidence type="ECO:0000313" key="3">
    <source>
        <dbReference type="Proteomes" id="UP000248044"/>
    </source>
</evidence>
<dbReference type="Proteomes" id="UP000248044">
    <property type="component" value="Chromosome"/>
</dbReference>
<feature type="transmembrane region" description="Helical" evidence="1">
    <location>
        <begin position="6"/>
        <end position="28"/>
    </location>
</feature>
<dbReference type="OrthoDB" id="34561at2157"/>
<evidence type="ECO:0000256" key="1">
    <source>
        <dbReference type="SAM" id="Phobius"/>
    </source>
</evidence>
<evidence type="ECO:0000313" key="2">
    <source>
        <dbReference type="EMBL" id="AWR94299.1"/>
    </source>
</evidence>
<feature type="transmembrane region" description="Helical" evidence="1">
    <location>
        <begin position="64"/>
        <end position="84"/>
    </location>
</feature>
<dbReference type="AlphaFoldDB" id="A0A2U9IE60"/>
<gene>
    <name evidence="2" type="ORF">DFR85_06510</name>
</gene>
<keyword evidence="1" id="KW-1133">Transmembrane helix</keyword>
<feature type="transmembrane region" description="Helical" evidence="1">
    <location>
        <begin position="40"/>
        <end position="58"/>
    </location>
</feature>